<name>A0A9P6APE6_9AGAM</name>
<comment type="caution">
    <text evidence="1">The sequence shown here is derived from an EMBL/GenBank/DDBJ whole genome shotgun (WGS) entry which is preliminary data.</text>
</comment>
<proteinExistence type="predicted"/>
<sequence>MVENVHQKDLTSSKNRVKTIQRVPATPAPPRRHHLWQLTELYIEPEKSIPVEHLGNNPGRAIWWLAHPYPRCKPVVISYSRAYGVVCECDPIRQLSFKDAIGERPSLTTMFAVSQRLGLE</sequence>
<gene>
    <name evidence="1" type="ORF">BS47DRAFT_1396804</name>
</gene>
<reference evidence="1" key="1">
    <citation type="journal article" date="2020" name="Nat. Commun.">
        <title>Large-scale genome sequencing of mycorrhizal fungi provides insights into the early evolution of symbiotic traits.</title>
        <authorList>
            <person name="Miyauchi S."/>
            <person name="Kiss E."/>
            <person name="Kuo A."/>
            <person name="Drula E."/>
            <person name="Kohler A."/>
            <person name="Sanchez-Garcia M."/>
            <person name="Morin E."/>
            <person name="Andreopoulos B."/>
            <person name="Barry K.W."/>
            <person name="Bonito G."/>
            <person name="Buee M."/>
            <person name="Carver A."/>
            <person name="Chen C."/>
            <person name="Cichocki N."/>
            <person name="Clum A."/>
            <person name="Culley D."/>
            <person name="Crous P.W."/>
            <person name="Fauchery L."/>
            <person name="Girlanda M."/>
            <person name="Hayes R.D."/>
            <person name="Keri Z."/>
            <person name="LaButti K."/>
            <person name="Lipzen A."/>
            <person name="Lombard V."/>
            <person name="Magnuson J."/>
            <person name="Maillard F."/>
            <person name="Murat C."/>
            <person name="Nolan M."/>
            <person name="Ohm R.A."/>
            <person name="Pangilinan J."/>
            <person name="Pereira M.F."/>
            <person name="Perotto S."/>
            <person name="Peter M."/>
            <person name="Pfister S."/>
            <person name="Riley R."/>
            <person name="Sitrit Y."/>
            <person name="Stielow J.B."/>
            <person name="Szollosi G."/>
            <person name="Zifcakova L."/>
            <person name="Stursova M."/>
            <person name="Spatafora J.W."/>
            <person name="Tedersoo L."/>
            <person name="Vaario L.M."/>
            <person name="Yamada A."/>
            <person name="Yan M."/>
            <person name="Wang P."/>
            <person name="Xu J."/>
            <person name="Bruns T."/>
            <person name="Baldrian P."/>
            <person name="Vilgalys R."/>
            <person name="Dunand C."/>
            <person name="Henrissat B."/>
            <person name="Grigoriev I.V."/>
            <person name="Hibbett D."/>
            <person name="Nagy L.G."/>
            <person name="Martin F.M."/>
        </authorList>
    </citation>
    <scope>NUCLEOTIDE SEQUENCE</scope>
    <source>
        <strain evidence="1">UP504</strain>
    </source>
</reference>
<keyword evidence="2" id="KW-1185">Reference proteome</keyword>
<dbReference type="AlphaFoldDB" id="A0A9P6APE6"/>
<accession>A0A9P6APE6</accession>
<evidence type="ECO:0000313" key="1">
    <source>
        <dbReference type="EMBL" id="KAF9509463.1"/>
    </source>
</evidence>
<dbReference type="Proteomes" id="UP000886523">
    <property type="component" value="Unassembled WGS sequence"/>
</dbReference>
<protein>
    <submittedName>
        <fullName evidence="1">Uncharacterized protein</fullName>
    </submittedName>
</protein>
<organism evidence="1 2">
    <name type="scientific">Hydnum rufescens UP504</name>
    <dbReference type="NCBI Taxonomy" id="1448309"/>
    <lineage>
        <taxon>Eukaryota</taxon>
        <taxon>Fungi</taxon>
        <taxon>Dikarya</taxon>
        <taxon>Basidiomycota</taxon>
        <taxon>Agaricomycotina</taxon>
        <taxon>Agaricomycetes</taxon>
        <taxon>Cantharellales</taxon>
        <taxon>Hydnaceae</taxon>
        <taxon>Hydnum</taxon>
    </lineage>
</organism>
<evidence type="ECO:0000313" key="2">
    <source>
        <dbReference type="Proteomes" id="UP000886523"/>
    </source>
</evidence>
<dbReference type="EMBL" id="MU129034">
    <property type="protein sequence ID" value="KAF9509463.1"/>
    <property type="molecule type" value="Genomic_DNA"/>
</dbReference>